<dbReference type="Gene3D" id="1.10.260.40">
    <property type="entry name" value="lambda repressor-like DNA-binding domains"/>
    <property type="match status" value="1"/>
</dbReference>
<dbReference type="SUPFAM" id="SSF47413">
    <property type="entry name" value="lambda repressor-like DNA-binding domains"/>
    <property type="match status" value="1"/>
</dbReference>
<dbReference type="CDD" id="cd00093">
    <property type="entry name" value="HTH_XRE"/>
    <property type="match status" value="1"/>
</dbReference>
<comment type="caution">
    <text evidence="3">The sequence shown here is derived from an EMBL/GenBank/DDBJ whole genome shotgun (WGS) entry which is preliminary data.</text>
</comment>
<dbReference type="EMBL" id="SWVK01000011">
    <property type="protein sequence ID" value="NFN35285.1"/>
    <property type="molecule type" value="Genomic_DNA"/>
</dbReference>
<name>A0A846JVB3_CLOBO</name>
<accession>A0A846JVB3</accession>
<dbReference type="SMART" id="SM00530">
    <property type="entry name" value="HTH_XRE"/>
    <property type="match status" value="1"/>
</dbReference>
<dbReference type="AlphaFoldDB" id="A0A846JVB3"/>
<dbReference type="InterPro" id="IPR050807">
    <property type="entry name" value="TransReg_Diox_bact_type"/>
</dbReference>
<dbReference type="InterPro" id="IPR010982">
    <property type="entry name" value="Lambda_DNA-bd_dom_sf"/>
</dbReference>
<dbReference type="GO" id="GO:0003700">
    <property type="term" value="F:DNA-binding transcription factor activity"/>
    <property type="evidence" value="ECO:0007669"/>
    <property type="project" value="TreeGrafter"/>
</dbReference>
<dbReference type="PANTHER" id="PTHR46797">
    <property type="entry name" value="HTH-TYPE TRANSCRIPTIONAL REGULATOR"/>
    <property type="match status" value="1"/>
</dbReference>
<organism evidence="3 4">
    <name type="scientific">Clostridium botulinum</name>
    <dbReference type="NCBI Taxonomy" id="1491"/>
    <lineage>
        <taxon>Bacteria</taxon>
        <taxon>Bacillati</taxon>
        <taxon>Bacillota</taxon>
        <taxon>Clostridia</taxon>
        <taxon>Eubacteriales</taxon>
        <taxon>Clostridiaceae</taxon>
        <taxon>Clostridium</taxon>
    </lineage>
</organism>
<dbReference type="GO" id="GO:0005829">
    <property type="term" value="C:cytosol"/>
    <property type="evidence" value="ECO:0007669"/>
    <property type="project" value="TreeGrafter"/>
</dbReference>
<reference evidence="3 4" key="1">
    <citation type="submission" date="2019-04" db="EMBL/GenBank/DDBJ databases">
        <title>Genome sequencing of Clostridium botulinum Groups I-IV and Clostridium butyricum.</title>
        <authorList>
            <person name="Brunt J."/>
            <person name="Van Vliet A.H.M."/>
            <person name="Stringer S.C."/>
            <person name="Carter A.T."/>
            <person name="Peck M.W."/>
        </authorList>
    </citation>
    <scope>NUCLEOTIDE SEQUENCE [LARGE SCALE GENOMIC DNA]</scope>
    <source>
        <strain evidence="3 4">CB-K-33E</strain>
    </source>
</reference>
<dbReference type="PANTHER" id="PTHR46797:SF1">
    <property type="entry name" value="METHYLPHOSPHONATE SYNTHASE"/>
    <property type="match status" value="1"/>
</dbReference>
<dbReference type="PROSITE" id="PS50943">
    <property type="entry name" value="HTH_CROC1"/>
    <property type="match status" value="1"/>
</dbReference>
<dbReference type="InterPro" id="IPR001387">
    <property type="entry name" value="Cro/C1-type_HTH"/>
</dbReference>
<keyword evidence="1" id="KW-0238">DNA-binding</keyword>
<feature type="domain" description="HTH cro/C1-type" evidence="2">
    <location>
        <begin position="7"/>
        <end position="61"/>
    </location>
</feature>
<gene>
    <name evidence="3" type="ORF">FDB51_09100</name>
</gene>
<evidence type="ECO:0000259" key="2">
    <source>
        <dbReference type="PROSITE" id="PS50943"/>
    </source>
</evidence>
<dbReference type="GO" id="GO:0003677">
    <property type="term" value="F:DNA binding"/>
    <property type="evidence" value="ECO:0007669"/>
    <property type="project" value="UniProtKB-KW"/>
</dbReference>
<proteinExistence type="predicted"/>
<protein>
    <submittedName>
        <fullName evidence="3">Helix-turn-helix transcriptional regulator</fullName>
    </submittedName>
</protein>
<evidence type="ECO:0000256" key="1">
    <source>
        <dbReference type="ARBA" id="ARBA00023125"/>
    </source>
</evidence>
<dbReference type="Proteomes" id="UP000473681">
    <property type="component" value="Unassembled WGS sequence"/>
</dbReference>
<evidence type="ECO:0000313" key="3">
    <source>
        <dbReference type="EMBL" id="NFN35285.1"/>
    </source>
</evidence>
<sequence length="255" mass="30056">MSIGEKIKKLRKLKGLTQEELANKCGLSKNGLWNYENNKRKPNTEILERIATALEVNFLELIMGKTTLTNMLFLFCSVNFDQEYINNVVGIDFSLFQTCFENDEDLPEDDLIKLINTIYQDDPSEFLRFFHNNFDFIKKHNNVLKFCRKKKRSAESKIFESFNKSMNSDDPITYGEAISKIPTYTLDFKKMFYEYIQFNYESNFDDISVEDKLTNSELHYLYKKSVEYIDLLTEKMKSEKKIAKLNNSLNNKEGE</sequence>
<dbReference type="Pfam" id="PF01381">
    <property type="entry name" value="HTH_3"/>
    <property type="match status" value="1"/>
</dbReference>
<evidence type="ECO:0000313" key="4">
    <source>
        <dbReference type="Proteomes" id="UP000473681"/>
    </source>
</evidence>